<dbReference type="AlphaFoldDB" id="A0A4C1TBV8"/>
<proteinExistence type="predicted"/>
<reference evidence="2 3" key="1">
    <citation type="journal article" date="2019" name="Commun. Biol.">
        <title>The bagworm genome reveals a unique fibroin gene that provides high tensile strength.</title>
        <authorList>
            <person name="Kono N."/>
            <person name="Nakamura H."/>
            <person name="Ohtoshi R."/>
            <person name="Tomita M."/>
            <person name="Numata K."/>
            <person name="Arakawa K."/>
        </authorList>
    </citation>
    <scope>NUCLEOTIDE SEQUENCE [LARGE SCALE GENOMIC DNA]</scope>
</reference>
<evidence type="ECO:0000256" key="1">
    <source>
        <dbReference type="SAM" id="MobiDB-lite"/>
    </source>
</evidence>
<evidence type="ECO:0000313" key="3">
    <source>
        <dbReference type="Proteomes" id="UP000299102"/>
    </source>
</evidence>
<name>A0A4C1TBV8_EUMVA</name>
<feature type="region of interest" description="Disordered" evidence="1">
    <location>
        <begin position="76"/>
        <end position="98"/>
    </location>
</feature>
<sequence>MRTRLAAPPAARPRAAPPARCRAGGADLTCTMNFSSDPPTGAARGRVTRRSHSGHACITCLFTCDSVAKLFRIGPSRSSRADAHRRARSLEICEGRPE</sequence>
<dbReference type="Proteomes" id="UP000299102">
    <property type="component" value="Unassembled WGS sequence"/>
</dbReference>
<protein>
    <submittedName>
        <fullName evidence="2">Uncharacterized protein</fullName>
    </submittedName>
</protein>
<gene>
    <name evidence="2" type="ORF">EVAR_74569_1</name>
</gene>
<organism evidence="2 3">
    <name type="scientific">Eumeta variegata</name>
    <name type="common">Bagworm moth</name>
    <name type="synonym">Eumeta japonica</name>
    <dbReference type="NCBI Taxonomy" id="151549"/>
    <lineage>
        <taxon>Eukaryota</taxon>
        <taxon>Metazoa</taxon>
        <taxon>Ecdysozoa</taxon>
        <taxon>Arthropoda</taxon>
        <taxon>Hexapoda</taxon>
        <taxon>Insecta</taxon>
        <taxon>Pterygota</taxon>
        <taxon>Neoptera</taxon>
        <taxon>Endopterygota</taxon>
        <taxon>Lepidoptera</taxon>
        <taxon>Glossata</taxon>
        <taxon>Ditrysia</taxon>
        <taxon>Tineoidea</taxon>
        <taxon>Psychidae</taxon>
        <taxon>Oiketicinae</taxon>
        <taxon>Eumeta</taxon>
    </lineage>
</organism>
<dbReference type="EMBL" id="BGZK01000048">
    <property type="protein sequence ID" value="GBP11952.1"/>
    <property type="molecule type" value="Genomic_DNA"/>
</dbReference>
<comment type="caution">
    <text evidence="2">The sequence shown here is derived from an EMBL/GenBank/DDBJ whole genome shotgun (WGS) entry which is preliminary data.</text>
</comment>
<feature type="region of interest" description="Disordered" evidence="1">
    <location>
        <begin position="1"/>
        <end position="20"/>
    </location>
</feature>
<evidence type="ECO:0000313" key="2">
    <source>
        <dbReference type="EMBL" id="GBP11952.1"/>
    </source>
</evidence>
<keyword evidence="3" id="KW-1185">Reference proteome</keyword>
<feature type="compositionally biased region" description="Basic and acidic residues" evidence="1">
    <location>
        <begin position="79"/>
        <end position="98"/>
    </location>
</feature>
<accession>A0A4C1TBV8</accession>